<keyword evidence="2" id="KW-0808">Transferase</keyword>
<dbReference type="Proteomes" id="UP000526083">
    <property type="component" value="Unassembled WGS sequence"/>
</dbReference>
<organism evidence="2 3">
    <name type="scientific">Microbacterium halimionae</name>
    <dbReference type="NCBI Taxonomy" id="1526413"/>
    <lineage>
        <taxon>Bacteria</taxon>
        <taxon>Bacillati</taxon>
        <taxon>Actinomycetota</taxon>
        <taxon>Actinomycetes</taxon>
        <taxon>Micrococcales</taxon>
        <taxon>Microbacteriaceae</taxon>
        <taxon>Microbacterium</taxon>
    </lineage>
</organism>
<feature type="domain" description="Polysaccharide pyruvyl transferase" evidence="1">
    <location>
        <begin position="17"/>
        <end position="320"/>
    </location>
</feature>
<dbReference type="GO" id="GO:0016740">
    <property type="term" value="F:transferase activity"/>
    <property type="evidence" value="ECO:0007669"/>
    <property type="project" value="UniProtKB-KW"/>
</dbReference>
<sequence>MRLVVIGDVGVVDGMMHIGDEAMFEALCDEMRARGGDIVAVSSAPRETAARYGVDAIGRIDFDRLSRADAEARLDGVAAALGGTASADERIGTMIAEITSADAVIIAGAGNLASTWPTHIYERVAMSRIARALGRPLFVTGQTLGPKLNERDRELVGEIIRHAALVGVRETTSQALSADLGVPARLGVDDASFLAWDEIGLPSNRSGVLISLSLHLGGVDRVEATTRIAALADAAARVTGEPVRFHAHFGAVDDEAPRGDALLHDEIRARMQSASEVLPTGTPRQAALAARSAALLITGRYHPAVFAAPAGVPVLGLVTDEYTRIKQRGALAHWGQSSTVALAAVDTDGIPVLEALWQQRERVAQSAAEAVTAARVESDSWWTHIAESVAKMRKAS</sequence>
<gene>
    <name evidence="2" type="ORF">FHX48_001644</name>
</gene>
<dbReference type="Pfam" id="PF04230">
    <property type="entry name" value="PS_pyruv_trans"/>
    <property type="match status" value="1"/>
</dbReference>
<proteinExistence type="predicted"/>
<dbReference type="InterPro" id="IPR007345">
    <property type="entry name" value="Polysacch_pyruvyl_Trfase"/>
</dbReference>
<dbReference type="PANTHER" id="PTHR36836:SF1">
    <property type="entry name" value="COLANIC ACID BIOSYNTHESIS PROTEIN WCAK"/>
    <property type="match status" value="1"/>
</dbReference>
<dbReference type="EMBL" id="JACGWY010000002">
    <property type="protein sequence ID" value="MBA8816571.1"/>
    <property type="molecule type" value="Genomic_DNA"/>
</dbReference>
<keyword evidence="3" id="KW-1185">Reference proteome</keyword>
<dbReference type="RefSeq" id="WP_167047199.1">
    <property type="nucleotide sequence ID" value="NZ_JAAOZB010000001.1"/>
</dbReference>
<comment type="caution">
    <text evidence="2">The sequence shown here is derived from an EMBL/GenBank/DDBJ whole genome shotgun (WGS) entry which is preliminary data.</text>
</comment>
<protein>
    <submittedName>
        <fullName evidence="2">Polysaccharide pyruvyl transferase WcaK-like protein</fullName>
    </submittedName>
</protein>
<evidence type="ECO:0000259" key="1">
    <source>
        <dbReference type="Pfam" id="PF04230"/>
    </source>
</evidence>
<reference evidence="2 3" key="1">
    <citation type="submission" date="2020-07" db="EMBL/GenBank/DDBJ databases">
        <title>Sequencing the genomes of 1000 actinobacteria strains.</title>
        <authorList>
            <person name="Klenk H.-P."/>
        </authorList>
    </citation>
    <scope>NUCLEOTIDE SEQUENCE [LARGE SCALE GENOMIC DNA]</scope>
    <source>
        <strain evidence="2 3">DSM 27576</strain>
    </source>
</reference>
<evidence type="ECO:0000313" key="3">
    <source>
        <dbReference type="Proteomes" id="UP000526083"/>
    </source>
</evidence>
<name>A0A7W3JPI6_9MICO</name>
<accession>A0A7W3JPI6</accession>
<evidence type="ECO:0000313" key="2">
    <source>
        <dbReference type="EMBL" id="MBA8816571.1"/>
    </source>
</evidence>
<dbReference type="PANTHER" id="PTHR36836">
    <property type="entry name" value="COLANIC ACID BIOSYNTHESIS PROTEIN WCAK"/>
    <property type="match status" value="1"/>
</dbReference>
<dbReference type="AlphaFoldDB" id="A0A7W3JPI6"/>